<proteinExistence type="predicted"/>
<evidence type="ECO:0000313" key="1">
    <source>
        <dbReference type="EMBL" id="MBB6054125.1"/>
    </source>
</evidence>
<name>A0A7W9SWH2_ARMRO</name>
<gene>
    <name evidence="1" type="ORF">HNQ39_005972</name>
</gene>
<dbReference type="RefSeq" id="WP_184204208.1">
    <property type="nucleotide sequence ID" value="NZ_JACHGW010000015.1"/>
</dbReference>
<protein>
    <submittedName>
        <fullName evidence="1">Uncharacterized protein</fullName>
    </submittedName>
</protein>
<dbReference type="EMBL" id="JACHGW010000015">
    <property type="protein sequence ID" value="MBB6054125.1"/>
    <property type="molecule type" value="Genomic_DNA"/>
</dbReference>
<reference evidence="1 2" key="1">
    <citation type="submission" date="2020-08" db="EMBL/GenBank/DDBJ databases">
        <title>Genomic Encyclopedia of Type Strains, Phase IV (KMG-IV): sequencing the most valuable type-strain genomes for metagenomic binning, comparative biology and taxonomic classification.</title>
        <authorList>
            <person name="Goeker M."/>
        </authorList>
    </citation>
    <scope>NUCLEOTIDE SEQUENCE [LARGE SCALE GENOMIC DNA]</scope>
    <source>
        <strain evidence="1 2">DSM 23562</strain>
    </source>
</reference>
<dbReference type="Proteomes" id="UP000520814">
    <property type="component" value="Unassembled WGS sequence"/>
</dbReference>
<keyword evidence="2" id="KW-1185">Reference proteome</keyword>
<sequence length="96" mass="10571">MKTGFHQFRERGHYLAMIDGASDDDDRPDAPPVTIHQPVIVAADGAIAHPEPARLILSADTQLGRYEVQELIGVLSRWLETGELLTVEEIVLAKTP</sequence>
<comment type="caution">
    <text evidence="1">The sequence shown here is derived from an EMBL/GenBank/DDBJ whole genome shotgun (WGS) entry which is preliminary data.</text>
</comment>
<evidence type="ECO:0000313" key="2">
    <source>
        <dbReference type="Proteomes" id="UP000520814"/>
    </source>
</evidence>
<organism evidence="1 2">
    <name type="scientific">Armatimonas rosea</name>
    <dbReference type="NCBI Taxonomy" id="685828"/>
    <lineage>
        <taxon>Bacteria</taxon>
        <taxon>Bacillati</taxon>
        <taxon>Armatimonadota</taxon>
        <taxon>Armatimonadia</taxon>
        <taxon>Armatimonadales</taxon>
        <taxon>Armatimonadaceae</taxon>
        <taxon>Armatimonas</taxon>
    </lineage>
</organism>
<accession>A0A7W9SWH2</accession>
<dbReference type="AlphaFoldDB" id="A0A7W9SWH2"/>